<dbReference type="Pfam" id="PF08615">
    <property type="entry name" value="RNase_H2_suC"/>
    <property type="match status" value="1"/>
</dbReference>
<dbReference type="Ensembl" id="ENSLLET00000016588.1">
    <property type="protein sequence ID" value="ENSLLEP00000015977.1"/>
    <property type="gene ID" value="ENSLLEG00000010148.1"/>
</dbReference>
<dbReference type="InterPro" id="IPR052863">
    <property type="entry name" value="RNase_H2_subunit_C"/>
</dbReference>
<dbReference type="GO" id="GO:0032299">
    <property type="term" value="C:ribonuclease H2 complex"/>
    <property type="evidence" value="ECO:0007669"/>
    <property type="project" value="InterPro"/>
</dbReference>
<dbReference type="Proteomes" id="UP000694569">
    <property type="component" value="Unplaced"/>
</dbReference>
<sequence>MAADGTTASCIRVDLSTLPKAAPEAMHLLPCEVQREGAARVSEYFNPAMREGDGGKEVSFRGRALRGQDVDVPTGFIGLVLKETHKPCTDDEDRCLTVRSTFSSFTQWNLETPPCADDVLVMSMIWPKIAEAVMQTTIEIAQGTPSTA</sequence>
<reference evidence="1" key="1">
    <citation type="submission" date="2025-08" db="UniProtKB">
        <authorList>
            <consortium name="Ensembl"/>
        </authorList>
    </citation>
    <scope>IDENTIFICATION</scope>
</reference>
<dbReference type="PANTHER" id="PTHR47063">
    <property type="entry name" value="RIBONUCLEASE H2 SUBUNIT C"/>
    <property type="match status" value="1"/>
</dbReference>
<name>A0A8C5MLD0_9ANUR</name>
<organism evidence="1 2">
    <name type="scientific">Leptobrachium leishanense</name>
    <name type="common">Leishan spiny toad</name>
    <dbReference type="NCBI Taxonomy" id="445787"/>
    <lineage>
        <taxon>Eukaryota</taxon>
        <taxon>Metazoa</taxon>
        <taxon>Chordata</taxon>
        <taxon>Craniata</taxon>
        <taxon>Vertebrata</taxon>
        <taxon>Euteleostomi</taxon>
        <taxon>Amphibia</taxon>
        <taxon>Batrachia</taxon>
        <taxon>Anura</taxon>
        <taxon>Pelobatoidea</taxon>
        <taxon>Megophryidae</taxon>
        <taxon>Leptobrachium</taxon>
    </lineage>
</organism>
<dbReference type="OrthoDB" id="6222486at2759"/>
<dbReference type="PANTHER" id="PTHR47063:SF1">
    <property type="entry name" value="RIBONUCLEASE H2 SUBUNIT C"/>
    <property type="match status" value="1"/>
</dbReference>
<dbReference type="Gene3D" id="2.40.128.680">
    <property type="match status" value="1"/>
</dbReference>
<dbReference type="AlphaFoldDB" id="A0A8C5MLD0"/>
<proteinExistence type="predicted"/>
<dbReference type="InterPro" id="IPR013924">
    <property type="entry name" value="RNase_H2_suC"/>
</dbReference>
<evidence type="ECO:0000313" key="1">
    <source>
        <dbReference type="Ensembl" id="ENSLLEP00000015977.1"/>
    </source>
</evidence>
<evidence type="ECO:0000313" key="2">
    <source>
        <dbReference type="Proteomes" id="UP000694569"/>
    </source>
</evidence>
<reference evidence="1" key="2">
    <citation type="submission" date="2025-09" db="UniProtKB">
        <authorList>
            <consortium name="Ensembl"/>
        </authorList>
    </citation>
    <scope>IDENTIFICATION</scope>
</reference>
<keyword evidence="2" id="KW-1185">Reference proteome</keyword>
<protein>
    <submittedName>
        <fullName evidence="1">Uncharacterized protein</fullName>
    </submittedName>
</protein>
<accession>A0A8C5MLD0</accession>
<dbReference type="CDD" id="cd09271">
    <property type="entry name" value="RNase_H2-C"/>
    <property type="match status" value="1"/>
</dbReference>
<dbReference type="GO" id="GO:0006401">
    <property type="term" value="P:RNA catabolic process"/>
    <property type="evidence" value="ECO:0007669"/>
    <property type="project" value="InterPro"/>
</dbReference>
<dbReference type="GeneTree" id="ENSGT00940000166023"/>